<sequence>MGNLLHVAALSGTLAAVVACLPVQDARAAEQLASARAPRVIDGDTLALGETRVRLHGIDAPELSQSCRDAEGARWDCGQWSKLVLAKLVSGGVSCEARDVDRYGRIVAVCTGAAGDVNAAMVAAGAAYAYARYATDYVPAERAARAAGRGVWRGTGERPADYRAAGRGDSGAEAAPEGCAIKGNISTSGRIYHMPGSRWYAQTRIDPRRGERWFCSARAAEAAGWRRADG</sequence>
<dbReference type="Proteomes" id="UP000031521">
    <property type="component" value="Chromosome"/>
</dbReference>
<keyword evidence="3" id="KW-1185">Reference proteome</keyword>
<dbReference type="PANTHER" id="PTHR12302:SF26">
    <property type="entry name" value="BLR1266 PROTEIN"/>
    <property type="match status" value="1"/>
</dbReference>
<evidence type="ECO:0000313" key="2">
    <source>
        <dbReference type="EMBL" id="AJE48097.1"/>
    </source>
</evidence>
<proteinExistence type="predicted"/>
<dbReference type="HOGENOM" id="CLU_046484_2_0_5"/>
<dbReference type="InterPro" id="IPR035437">
    <property type="entry name" value="SNase_OB-fold_sf"/>
</dbReference>
<organism evidence="2 3">
    <name type="scientific">Celeribacter indicus</name>
    <dbReference type="NCBI Taxonomy" id="1208324"/>
    <lineage>
        <taxon>Bacteria</taxon>
        <taxon>Pseudomonadati</taxon>
        <taxon>Pseudomonadota</taxon>
        <taxon>Alphaproteobacteria</taxon>
        <taxon>Rhodobacterales</taxon>
        <taxon>Roseobacteraceae</taxon>
        <taxon>Celeribacter</taxon>
    </lineage>
</organism>
<dbReference type="InterPro" id="IPR016071">
    <property type="entry name" value="Staphylococal_nuclease_OB-fold"/>
</dbReference>
<dbReference type="PROSITE" id="PS50830">
    <property type="entry name" value="TNASE_3"/>
    <property type="match status" value="1"/>
</dbReference>
<gene>
    <name evidence="2" type="ORF">P73_3382</name>
</gene>
<dbReference type="SMART" id="SM00318">
    <property type="entry name" value="SNc"/>
    <property type="match status" value="1"/>
</dbReference>
<dbReference type="STRING" id="1208324.P73_3382"/>
<evidence type="ECO:0000313" key="3">
    <source>
        <dbReference type="Proteomes" id="UP000031521"/>
    </source>
</evidence>
<dbReference type="EMBL" id="CP004393">
    <property type="protein sequence ID" value="AJE48097.1"/>
    <property type="molecule type" value="Genomic_DNA"/>
</dbReference>
<protein>
    <submittedName>
        <fullName evidence="2">Nuclease</fullName>
    </submittedName>
</protein>
<reference evidence="2 3" key="1">
    <citation type="journal article" date="2014" name="Int. J. Syst. Evol. Microbiol.">
        <title>Celeribacter indicus sp. nov., a polycyclic aromatic hydrocarbon-degrading bacterium from deep-sea sediment and reclassification of Huaishuia halophila as Celeribacter halophilus comb. nov.</title>
        <authorList>
            <person name="Lai Q."/>
            <person name="Cao J."/>
            <person name="Yuan J."/>
            <person name="Li F."/>
            <person name="Shao Z."/>
        </authorList>
    </citation>
    <scope>NUCLEOTIDE SEQUENCE [LARGE SCALE GENOMIC DNA]</scope>
    <source>
        <strain evidence="2">P73</strain>
    </source>
</reference>
<dbReference type="AlphaFoldDB" id="A0A0B5E711"/>
<dbReference type="SUPFAM" id="SSF50199">
    <property type="entry name" value="Staphylococcal nuclease"/>
    <property type="match status" value="1"/>
</dbReference>
<accession>A0A0B5E711</accession>
<evidence type="ECO:0000259" key="1">
    <source>
        <dbReference type="PROSITE" id="PS50830"/>
    </source>
</evidence>
<dbReference type="Gene3D" id="2.40.50.90">
    <property type="match status" value="1"/>
</dbReference>
<dbReference type="PANTHER" id="PTHR12302">
    <property type="entry name" value="EBNA2 BINDING PROTEIN P100"/>
    <property type="match status" value="1"/>
</dbReference>
<dbReference type="Pfam" id="PF00565">
    <property type="entry name" value="SNase"/>
    <property type="match status" value="1"/>
</dbReference>
<dbReference type="KEGG" id="cid:P73_3382"/>
<feature type="domain" description="TNase-like" evidence="1">
    <location>
        <begin position="31"/>
        <end position="154"/>
    </location>
</feature>
<name>A0A0B5E711_9RHOB</name>